<dbReference type="EMBL" id="WKFB01000123">
    <property type="protein sequence ID" value="KAF6734959.1"/>
    <property type="molecule type" value="Genomic_DNA"/>
</dbReference>
<feature type="region of interest" description="Disordered" evidence="1">
    <location>
        <begin position="325"/>
        <end position="412"/>
    </location>
</feature>
<protein>
    <submittedName>
        <fullName evidence="2">Uncharacterized protein</fullName>
    </submittedName>
</protein>
<evidence type="ECO:0000313" key="3">
    <source>
        <dbReference type="Proteomes" id="UP000646548"/>
    </source>
</evidence>
<feature type="compositionally biased region" description="Pro residues" evidence="1">
    <location>
        <begin position="349"/>
        <end position="360"/>
    </location>
</feature>
<reference evidence="2" key="1">
    <citation type="journal article" name="BMC Genomics">
        <title>Long-read sequencing and de novo genome assembly of marine medaka (Oryzias melastigma).</title>
        <authorList>
            <person name="Liang P."/>
            <person name="Saqib H.S.A."/>
            <person name="Ni X."/>
            <person name="Shen Y."/>
        </authorList>
    </citation>
    <scope>NUCLEOTIDE SEQUENCE</scope>
    <source>
        <strain evidence="2">Bigg-433</strain>
    </source>
</reference>
<accession>A0A834FIX1</accession>
<evidence type="ECO:0000313" key="2">
    <source>
        <dbReference type="EMBL" id="KAF6734959.1"/>
    </source>
</evidence>
<comment type="caution">
    <text evidence="2">The sequence shown here is derived from an EMBL/GenBank/DDBJ whole genome shotgun (WGS) entry which is preliminary data.</text>
</comment>
<proteinExistence type="predicted"/>
<sequence length="425" mass="47164">MAARAVLRRCDPALLEPAGDPDRDRDAERMLLSLSDSRRVQKVLWRQLFVLDSMMTSLESLESAQQLQMEPRPPQTEGGAKASWKALKAGGVAAVEQTEELLTALQDRLQQIYHRRHALSQLLQRLHTQVQHQDQLQAELLAAQNALRSCDQHVTRLRAESEAVLSRLLDWQQLRDSLQLLGTAVQEVTQVNLLSFNQSELCVEFRPRPPSTMSAQQLEPVGLTVTWSSEGFSLQVDESMAGLVGSCVTGRRAELSAALLDVLQSYVGQVELLSEIQSLRSSFAIDWRPAQRLLLYLKTASLVCHLHVEEGYPGGGRARLLSVQRDGQPVDANSLQRRSESDGVAGPPLQQPRPLTPPSWTPRLQHPRPLTRPPRHRASSSPAFLDTAPPAAPPSWTPRLQQPRPLTLPSWTPRLLPPAGVILAS</sequence>
<dbReference type="AlphaFoldDB" id="A0A834FIX1"/>
<organism evidence="2 3">
    <name type="scientific">Oryzias melastigma</name>
    <name type="common">Marine medaka</name>
    <dbReference type="NCBI Taxonomy" id="30732"/>
    <lineage>
        <taxon>Eukaryota</taxon>
        <taxon>Metazoa</taxon>
        <taxon>Chordata</taxon>
        <taxon>Craniata</taxon>
        <taxon>Vertebrata</taxon>
        <taxon>Euteleostomi</taxon>
        <taxon>Actinopterygii</taxon>
        <taxon>Neopterygii</taxon>
        <taxon>Teleostei</taxon>
        <taxon>Neoteleostei</taxon>
        <taxon>Acanthomorphata</taxon>
        <taxon>Ovalentaria</taxon>
        <taxon>Atherinomorphae</taxon>
        <taxon>Beloniformes</taxon>
        <taxon>Adrianichthyidae</taxon>
        <taxon>Oryziinae</taxon>
        <taxon>Oryzias</taxon>
    </lineage>
</organism>
<feature type="compositionally biased region" description="Low complexity" evidence="1">
    <location>
        <begin position="397"/>
        <end position="409"/>
    </location>
</feature>
<dbReference type="Proteomes" id="UP000646548">
    <property type="component" value="Unassembled WGS sequence"/>
</dbReference>
<name>A0A834FIX1_ORYME</name>
<gene>
    <name evidence="2" type="ORF">FQA47_004359</name>
</gene>
<evidence type="ECO:0000256" key="1">
    <source>
        <dbReference type="SAM" id="MobiDB-lite"/>
    </source>
</evidence>